<feature type="transmembrane region" description="Helical" evidence="6">
    <location>
        <begin position="344"/>
        <end position="367"/>
    </location>
</feature>
<feature type="transmembrane region" description="Helical" evidence="6">
    <location>
        <begin position="85"/>
        <end position="105"/>
    </location>
</feature>
<dbReference type="Gene3D" id="1.20.1250.20">
    <property type="entry name" value="MFS general substrate transporter like domains"/>
    <property type="match status" value="1"/>
</dbReference>
<evidence type="ECO:0000256" key="4">
    <source>
        <dbReference type="ARBA" id="ARBA00022989"/>
    </source>
</evidence>
<evidence type="ECO:0000313" key="9">
    <source>
        <dbReference type="Proteomes" id="UP000254808"/>
    </source>
</evidence>
<dbReference type="Proteomes" id="UP000254808">
    <property type="component" value="Chromosome"/>
</dbReference>
<dbReference type="InterPro" id="IPR050189">
    <property type="entry name" value="MFS_Efflux_Transporters"/>
</dbReference>
<feature type="transmembrane region" description="Helical" evidence="6">
    <location>
        <begin position="223"/>
        <end position="245"/>
    </location>
</feature>
<keyword evidence="3 6" id="KW-0812">Transmembrane</keyword>
<evidence type="ECO:0000259" key="7">
    <source>
        <dbReference type="PROSITE" id="PS50850"/>
    </source>
</evidence>
<feature type="transmembrane region" description="Helical" evidence="6">
    <location>
        <begin position="251"/>
        <end position="274"/>
    </location>
</feature>
<dbReference type="SUPFAM" id="SSF103473">
    <property type="entry name" value="MFS general substrate transporter"/>
    <property type="match status" value="1"/>
</dbReference>
<feature type="transmembrane region" description="Helical" evidence="6">
    <location>
        <begin position="57"/>
        <end position="78"/>
    </location>
</feature>
<dbReference type="KEGG" id="cprv:CYPRO_0622"/>
<evidence type="ECO:0000256" key="2">
    <source>
        <dbReference type="ARBA" id="ARBA00022475"/>
    </source>
</evidence>
<dbReference type="PANTHER" id="PTHR43124">
    <property type="entry name" value="PURINE EFFLUX PUMP PBUE"/>
    <property type="match status" value="1"/>
</dbReference>
<feature type="domain" description="Major facilitator superfamily (MFS) profile" evidence="7">
    <location>
        <begin position="20"/>
        <end position="395"/>
    </location>
</feature>
<dbReference type="PROSITE" id="PS50850">
    <property type="entry name" value="MFS"/>
    <property type="match status" value="1"/>
</dbReference>
<dbReference type="PANTHER" id="PTHR43124:SF3">
    <property type="entry name" value="CHLORAMPHENICOL EFFLUX PUMP RV0191"/>
    <property type="match status" value="1"/>
</dbReference>
<evidence type="ECO:0000256" key="5">
    <source>
        <dbReference type="ARBA" id="ARBA00023136"/>
    </source>
</evidence>
<dbReference type="InterPro" id="IPR020846">
    <property type="entry name" value="MFS_dom"/>
</dbReference>
<feature type="transmembrane region" description="Helical" evidence="6">
    <location>
        <begin position="145"/>
        <end position="169"/>
    </location>
</feature>
<feature type="transmembrane region" description="Helical" evidence="6">
    <location>
        <begin position="175"/>
        <end position="192"/>
    </location>
</feature>
<feature type="transmembrane region" description="Helical" evidence="6">
    <location>
        <begin position="21"/>
        <end position="45"/>
    </location>
</feature>
<dbReference type="Pfam" id="PF07690">
    <property type="entry name" value="MFS_1"/>
    <property type="match status" value="1"/>
</dbReference>
<sequence length="395" mass="41865">MSKKTGSAHQADTPVLRNRNLYIIFCITLTAIMGVSSITPVLPLIADTFDISVGRAALLITAYTIPGVLLTPVLGVLADRIGRKLVLVPSMLLFGAAGFACAFAGSYETLLLLRLVQGVGSAAIGALNVTMIGDIFSGNQRTEAMGYNAGVLSVGATLYPAIGGAIAVLGWYAPFYLPLLAFPTALIIIFYLENPEPERSGTVRAYFQAVFVNIRQNRILPMFLATLVSFILLYGPLLTIIPFLIEARFTSVSFVIGLVLSAASVANGLASVNAGRLTRRFKGEKIVIVSFAIYALSLLAMPAAPNLWWLGAASVLYGLAQGLNLPVLISLISGEARLENRGAIMSLNGMVIKLAQSVSPIFASLLLGFGGFAGVYIFCALMALLTGAWLAVRLR</sequence>
<gene>
    <name evidence="8" type="ORF">CYPRO_0622</name>
</gene>
<keyword evidence="2" id="KW-1003">Cell membrane</keyword>
<feature type="transmembrane region" description="Helical" evidence="6">
    <location>
        <begin position="310"/>
        <end position="332"/>
    </location>
</feature>
<dbReference type="PRINTS" id="PR01036">
    <property type="entry name" value="TCRTETB"/>
</dbReference>
<keyword evidence="5 6" id="KW-0472">Membrane</keyword>
<dbReference type="CDD" id="cd17474">
    <property type="entry name" value="MFS_YfmO_like"/>
    <property type="match status" value="1"/>
</dbReference>
<organism evidence="8 9">
    <name type="scientific">Cyclonatronum proteinivorum</name>
    <dbReference type="NCBI Taxonomy" id="1457365"/>
    <lineage>
        <taxon>Bacteria</taxon>
        <taxon>Pseudomonadati</taxon>
        <taxon>Balneolota</taxon>
        <taxon>Balneolia</taxon>
        <taxon>Balneolales</taxon>
        <taxon>Cyclonatronaceae</taxon>
        <taxon>Cyclonatronum</taxon>
    </lineage>
</organism>
<dbReference type="GO" id="GO:0022857">
    <property type="term" value="F:transmembrane transporter activity"/>
    <property type="evidence" value="ECO:0007669"/>
    <property type="project" value="InterPro"/>
</dbReference>
<protein>
    <submittedName>
        <fullName evidence="8">Putative arabinose efflux permease, MFS family</fullName>
    </submittedName>
</protein>
<dbReference type="InterPro" id="IPR036259">
    <property type="entry name" value="MFS_trans_sf"/>
</dbReference>
<name>A0A345UHF5_9BACT</name>
<evidence type="ECO:0000313" key="8">
    <source>
        <dbReference type="EMBL" id="AXI99906.1"/>
    </source>
</evidence>
<dbReference type="RefSeq" id="WP_164682496.1">
    <property type="nucleotide sequence ID" value="NZ_CP027806.1"/>
</dbReference>
<dbReference type="EMBL" id="CP027806">
    <property type="protein sequence ID" value="AXI99906.1"/>
    <property type="molecule type" value="Genomic_DNA"/>
</dbReference>
<keyword evidence="4 6" id="KW-1133">Transmembrane helix</keyword>
<accession>A0A345UHF5</accession>
<feature type="transmembrane region" description="Helical" evidence="6">
    <location>
        <begin position="373"/>
        <end position="392"/>
    </location>
</feature>
<evidence type="ECO:0000256" key="1">
    <source>
        <dbReference type="ARBA" id="ARBA00004651"/>
    </source>
</evidence>
<dbReference type="GO" id="GO:0005886">
    <property type="term" value="C:plasma membrane"/>
    <property type="evidence" value="ECO:0007669"/>
    <property type="project" value="UniProtKB-SubCell"/>
</dbReference>
<dbReference type="PROSITE" id="PS00216">
    <property type="entry name" value="SUGAR_TRANSPORT_1"/>
    <property type="match status" value="1"/>
</dbReference>
<dbReference type="AlphaFoldDB" id="A0A345UHF5"/>
<evidence type="ECO:0000256" key="3">
    <source>
        <dbReference type="ARBA" id="ARBA00022692"/>
    </source>
</evidence>
<proteinExistence type="predicted"/>
<keyword evidence="9" id="KW-1185">Reference proteome</keyword>
<reference evidence="8 9" key="1">
    <citation type="submission" date="2018-03" db="EMBL/GenBank/DDBJ databases">
        <title>Phenotypic and genomic properties of Cyclonatronum proteinivorum gen. nov., sp. nov., a haloalkaliphilic bacteroidete from soda lakes possessing Na+-translocating rhodopsin.</title>
        <authorList>
            <person name="Toshchakov S.V."/>
            <person name="Korzhenkov A."/>
            <person name="Samarov N.I."/>
            <person name="Kublanov I.V."/>
            <person name="Muntyan M.S."/>
            <person name="Sorokin D.Y."/>
        </authorList>
    </citation>
    <scope>NUCLEOTIDE SEQUENCE [LARGE SCALE GENOMIC DNA]</scope>
    <source>
        <strain evidence="8 9">Omega</strain>
    </source>
</reference>
<dbReference type="InterPro" id="IPR011701">
    <property type="entry name" value="MFS"/>
</dbReference>
<evidence type="ECO:0000256" key="6">
    <source>
        <dbReference type="SAM" id="Phobius"/>
    </source>
</evidence>
<feature type="transmembrane region" description="Helical" evidence="6">
    <location>
        <begin position="111"/>
        <end position="133"/>
    </location>
</feature>
<feature type="transmembrane region" description="Helical" evidence="6">
    <location>
        <begin position="286"/>
        <end position="304"/>
    </location>
</feature>
<dbReference type="InterPro" id="IPR005829">
    <property type="entry name" value="Sugar_transporter_CS"/>
</dbReference>
<comment type="subcellular location">
    <subcellularLocation>
        <location evidence="1">Cell membrane</location>
        <topology evidence="1">Multi-pass membrane protein</topology>
    </subcellularLocation>
</comment>